<sequence length="65" mass="7652">MEADETRSILEAPRRRLRRGPYLVERFWKEMAWWAVVRCEGDQLQGGPVGLEEDEVEGLAWWSTC</sequence>
<dbReference type="EMBL" id="PJQY01000249">
    <property type="protein sequence ID" value="PQQ14787.1"/>
    <property type="molecule type" value="Genomic_DNA"/>
</dbReference>
<dbReference type="AlphaFoldDB" id="A0A314Z9S7"/>
<gene>
    <name evidence="1" type="ORF">Pyn_06160</name>
</gene>
<organism evidence="1 2">
    <name type="scientific">Prunus yedoensis var. nudiflora</name>
    <dbReference type="NCBI Taxonomy" id="2094558"/>
    <lineage>
        <taxon>Eukaryota</taxon>
        <taxon>Viridiplantae</taxon>
        <taxon>Streptophyta</taxon>
        <taxon>Embryophyta</taxon>
        <taxon>Tracheophyta</taxon>
        <taxon>Spermatophyta</taxon>
        <taxon>Magnoliopsida</taxon>
        <taxon>eudicotyledons</taxon>
        <taxon>Gunneridae</taxon>
        <taxon>Pentapetalae</taxon>
        <taxon>rosids</taxon>
        <taxon>fabids</taxon>
        <taxon>Rosales</taxon>
        <taxon>Rosaceae</taxon>
        <taxon>Amygdaloideae</taxon>
        <taxon>Amygdaleae</taxon>
        <taxon>Prunus</taxon>
    </lineage>
</organism>
<proteinExistence type="predicted"/>
<comment type="caution">
    <text evidence="1">The sequence shown here is derived from an EMBL/GenBank/DDBJ whole genome shotgun (WGS) entry which is preliminary data.</text>
</comment>
<evidence type="ECO:0000313" key="1">
    <source>
        <dbReference type="EMBL" id="PQQ14787.1"/>
    </source>
</evidence>
<evidence type="ECO:0000313" key="2">
    <source>
        <dbReference type="Proteomes" id="UP000250321"/>
    </source>
</evidence>
<dbReference type="Proteomes" id="UP000250321">
    <property type="component" value="Unassembled WGS sequence"/>
</dbReference>
<name>A0A314Z9S7_PRUYE</name>
<accession>A0A314Z9S7</accession>
<protein>
    <submittedName>
        <fullName evidence="1">Uncharacterized protein</fullName>
    </submittedName>
</protein>
<keyword evidence="2" id="KW-1185">Reference proteome</keyword>
<reference evidence="1 2" key="1">
    <citation type="submission" date="2018-02" db="EMBL/GenBank/DDBJ databases">
        <title>Draft genome of wild Prunus yedoensis var. nudiflora.</title>
        <authorList>
            <person name="Baek S."/>
            <person name="Kim J.-H."/>
            <person name="Choi K."/>
            <person name="Kim G.-B."/>
            <person name="Cho A."/>
            <person name="Jang H."/>
            <person name="Shin C.-H."/>
            <person name="Yu H.-J."/>
            <person name="Mun J.-H."/>
        </authorList>
    </citation>
    <scope>NUCLEOTIDE SEQUENCE [LARGE SCALE GENOMIC DNA]</scope>
    <source>
        <strain evidence="2">cv. Jeju island</strain>
        <tissue evidence="1">Leaf</tissue>
    </source>
</reference>